<evidence type="ECO:0000313" key="5">
    <source>
        <dbReference type="Proteomes" id="UP000754359"/>
    </source>
</evidence>
<organism evidence="3 4">
    <name type="scientific">Plasmodium falciparum (isolate NF54)</name>
    <dbReference type="NCBI Taxonomy" id="5843"/>
    <lineage>
        <taxon>Eukaryota</taxon>
        <taxon>Sar</taxon>
        <taxon>Alveolata</taxon>
        <taxon>Apicomplexa</taxon>
        <taxon>Aconoidasida</taxon>
        <taxon>Haemosporida</taxon>
        <taxon>Plasmodiidae</taxon>
        <taxon>Plasmodium</taxon>
        <taxon>Plasmodium (Laverania)</taxon>
    </lineage>
</organism>
<feature type="compositionally biased region" description="Basic and acidic residues" evidence="1">
    <location>
        <begin position="652"/>
        <end position="668"/>
    </location>
</feature>
<feature type="region of interest" description="Disordered" evidence="1">
    <location>
        <begin position="133"/>
        <end position="182"/>
    </location>
</feature>
<dbReference type="EMBL" id="QFXU01000014">
    <property type="protein sequence ID" value="KAF4328691.1"/>
    <property type="molecule type" value="Genomic_DNA"/>
</dbReference>
<feature type="compositionally biased region" description="Basic residues" evidence="1">
    <location>
        <begin position="670"/>
        <end position="683"/>
    </location>
</feature>
<reference evidence="2 5" key="2">
    <citation type="submission" date="2018-05" db="EMBL/GenBank/DDBJ databases">
        <title>Genome assembly of Plasmodium falciparum NF54 DiCre.</title>
        <authorList>
            <person name="Baumgarten S."/>
            <person name="Treeck M."/>
            <person name="Scherf A."/>
        </authorList>
    </citation>
    <scope>NUCLEOTIDE SEQUENCE [LARGE SCALE GENOMIC DNA]</scope>
    <source>
        <strain evidence="2">NF54</strain>
    </source>
</reference>
<dbReference type="Proteomes" id="UP000754359">
    <property type="component" value="Unassembled WGS sequence"/>
</dbReference>
<feature type="region of interest" description="Disordered" evidence="1">
    <location>
        <begin position="652"/>
        <end position="857"/>
    </location>
</feature>
<gene>
    <name evidence="3" type="ORF">CK202_3737</name>
    <name evidence="2" type="ORF">CYL21_2885</name>
</gene>
<dbReference type="GO" id="GO:0016787">
    <property type="term" value="F:hydrolase activity"/>
    <property type="evidence" value="ECO:0007669"/>
    <property type="project" value="UniProtKB-KW"/>
</dbReference>
<feature type="compositionally biased region" description="Basic residues" evidence="1">
    <location>
        <begin position="848"/>
        <end position="857"/>
    </location>
</feature>
<dbReference type="PANTHER" id="PTHR22836">
    <property type="entry name" value="WD40 REPEAT PROTEIN"/>
    <property type="match status" value="1"/>
</dbReference>
<dbReference type="Pfam" id="PF05186">
    <property type="entry name" value="Dpy-30"/>
    <property type="match status" value="1"/>
</dbReference>
<feature type="compositionally biased region" description="Basic residues" evidence="1">
    <location>
        <begin position="492"/>
        <end position="502"/>
    </location>
</feature>
<dbReference type="SUPFAM" id="SSF52540">
    <property type="entry name" value="P-loop containing nucleoside triphosphate hydrolases"/>
    <property type="match status" value="1"/>
</dbReference>
<dbReference type="AlphaFoldDB" id="A0A2I0BTI2"/>
<feature type="compositionally biased region" description="Basic and acidic residues" evidence="1">
    <location>
        <begin position="173"/>
        <end position="182"/>
    </location>
</feature>
<feature type="compositionally biased region" description="Polar residues" evidence="1">
    <location>
        <begin position="825"/>
        <end position="835"/>
    </location>
</feature>
<feature type="compositionally biased region" description="Basic residues" evidence="1">
    <location>
        <begin position="393"/>
        <end position="403"/>
    </location>
</feature>
<sequence length="1114" mass="132198">MMKIFINNVNTYSGSCFCKTFDEIKNEKTTIYGTVDDHNLSKEDCIFYNYDNVKKIISKIPKDNIVKYILKCKLVIYDLHNTDLEEIEYVIRKLKYEKIKHNMTIILISSIMTWSKTKRKFIKKIVEENKEITKNQSNNITHKSGETNNNLEKKENQNIETKNEKTSKKKDKKKNENYNKNNKIVDHGVHNKQANIIKNEDAKSNIQEIHIEEIKKKEKILYIPQIFNEKDYLKRISSTHFDEYKSVETLMLSLNSMKNIKTHVVVSGLLYGNGENVFFSIFKNAWLSKDNHIIDKGDNYIPVIHIRGLCEYIKQLYISESKKKYLIAVDNQYITQKEIIHTIASHISGNMNFMHVSPHESIFYEHSEKLCVNLRFQCTNIYDDNQVDEQEKKKKLNKKNKNKNKNDEGDISDHHKEDNHSETDNNDSEKKESNTEDDNIDSEQNSSINMNNSNDDSQNSSNSESNNNDDNDSNNSNEKKKGKKENNNLKEKKNKSKNKNKKKNLITFHCQDGFINNISIIAKEFCEFRNLKNLKVLIIGQPGVGKTFIAKKICDHYNLIMCSINMLIDEYKKKTDYTFPKYYQEYINELDNEKKKNVPPKKLTLSDLCSLFYSKLENNECKFRGFVLDFFPRNYEEAKYFFDNYKMDVPEKEKEMKNGKRDEDDTNRKGNNKSKKKIKKKKNERNDKEEDDNDKDEDDNDKDEDDNDKEEDENDKDEDDNDKEEDENDKDEDNEDNENDKDEDDKDEDDKDEDDKDEDDKDEDDKDEDDKDEDDKDEDDEDDNDKDEDDNDKEEDDNDNDNDIEENDNTEDSDYREDNDDEKISGNSENTNMMTHSDEESQSVKQMSNKKKKKKKKKKILENINKYIIMPEFVIILKSTEELCKKRMMNLPENEIIKGHNDEMGFERRHKKYINENCRNDYFEFDQKQSIEDYFIEHDIEVYTLNINENTLLEHILTNIYIFIEKNVKFNNFLPSTDEMLKNKLQEEQQILMDEKQKIKDIEDKVVLEEIKQNDDLIKAEKKRQQLLIKHQQQYIHNQSVPLRFYLIKNILPILTDALIYICKTKPKNPCLHIAQYLLENAHKYNIEEPNLENLQPEKEDEDNQLGEKPKDEK</sequence>
<protein>
    <submittedName>
        <fullName evidence="3">P-loop containing nucleoside triphosphate hydrolase</fullName>
    </submittedName>
</protein>
<dbReference type="InterPro" id="IPR027417">
    <property type="entry name" value="P-loop_NTPase"/>
</dbReference>
<evidence type="ECO:0000313" key="2">
    <source>
        <dbReference type="EMBL" id="KAF4328691.1"/>
    </source>
</evidence>
<dbReference type="GO" id="GO:0005847">
    <property type="term" value="C:mRNA cleavage and polyadenylation specificity factor complex"/>
    <property type="evidence" value="ECO:0007669"/>
    <property type="project" value="TreeGrafter"/>
</dbReference>
<feature type="compositionally biased region" description="Polar residues" evidence="1">
    <location>
        <begin position="134"/>
        <end position="150"/>
    </location>
</feature>
<evidence type="ECO:0000313" key="4">
    <source>
        <dbReference type="Proteomes" id="UP000232684"/>
    </source>
</evidence>
<feature type="region of interest" description="Disordered" evidence="1">
    <location>
        <begin position="389"/>
        <end position="502"/>
    </location>
</feature>
<dbReference type="GO" id="GO:0031124">
    <property type="term" value="P:mRNA 3'-end processing"/>
    <property type="evidence" value="ECO:0007669"/>
    <property type="project" value="InterPro"/>
</dbReference>
<proteinExistence type="predicted"/>
<evidence type="ECO:0000313" key="3">
    <source>
        <dbReference type="EMBL" id="PKC45383.1"/>
    </source>
</evidence>
<dbReference type="InterPro" id="IPR045245">
    <property type="entry name" value="Pfs2-like"/>
</dbReference>
<dbReference type="InterPro" id="IPR047499">
    <property type="entry name" value="DD_AK7"/>
</dbReference>
<reference evidence="3 4" key="1">
    <citation type="submission" date="2017-11" db="EMBL/GenBank/DDBJ databases">
        <title>Plasmodium falciparum NF54 genome assembly.</title>
        <authorList>
            <person name="Bryant J.M."/>
            <person name="Baumgarten S."/>
            <person name="Scheidig-Benatar C."/>
            <person name="Scherf A."/>
        </authorList>
    </citation>
    <scope>NUCLEOTIDE SEQUENCE [LARGE SCALE GENOMIC DNA]</scope>
    <source>
        <strain evidence="3">NF54</strain>
    </source>
</reference>
<feature type="compositionally biased region" description="Low complexity" evidence="1">
    <location>
        <begin position="442"/>
        <end position="466"/>
    </location>
</feature>
<dbReference type="CDD" id="cd22967">
    <property type="entry name" value="DD_AK7"/>
    <property type="match status" value="1"/>
</dbReference>
<feature type="region of interest" description="Disordered" evidence="1">
    <location>
        <begin position="1091"/>
        <end position="1114"/>
    </location>
</feature>
<feature type="compositionally biased region" description="Basic and acidic residues" evidence="1">
    <location>
        <begin position="404"/>
        <end position="434"/>
    </location>
</feature>
<dbReference type="PANTHER" id="PTHR22836:SF0">
    <property type="entry name" value="PRE-MRNA 3' END PROCESSING PROTEIN WDR33"/>
    <property type="match status" value="1"/>
</dbReference>
<dbReference type="Proteomes" id="UP000232684">
    <property type="component" value="Unassembled WGS sequence"/>
</dbReference>
<feature type="compositionally biased region" description="Acidic residues" evidence="1">
    <location>
        <begin position="689"/>
        <end position="821"/>
    </location>
</feature>
<dbReference type="SUPFAM" id="SSF51735">
    <property type="entry name" value="NAD(P)-binding Rossmann-fold domains"/>
    <property type="match status" value="1"/>
</dbReference>
<comment type="caution">
    <text evidence="3">The sequence shown here is derived from an EMBL/GenBank/DDBJ whole genome shotgun (WGS) entry which is preliminary data.</text>
</comment>
<dbReference type="Gene3D" id="1.20.890.10">
    <property type="entry name" value="cAMP-dependent protein kinase regulatory subunit, dimerization-anchoring domain"/>
    <property type="match status" value="1"/>
</dbReference>
<name>A0A2I0BTI2_PLAFO</name>
<dbReference type="InterPro" id="IPR007858">
    <property type="entry name" value="Dpy-30_motif"/>
</dbReference>
<dbReference type="InterPro" id="IPR036291">
    <property type="entry name" value="NAD(P)-bd_dom_sf"/>
</dbReference>
<dbReference type="Gene3D" id="3.40.50.300">
    <property type="entry name" value="P-loop containing nucleotide triphosphate hydrolases"/>
    <property type="match status" value="1"/>
</dbReference>
<evidence type="ECO:0000256" key="1">
    <source>
        <dbReference type="SAM" id="MobiDB-lite"/>
    </source>
</evidence>
<dbReference type="Gene3D" id="3.40.50.720">
    <property type="entry name" value="NAD(P)-binding Rossmann-like Domain"/>
    <property type="match status" value="1"/>
</dbReference>
<keyword evidence="3" id="KW-0378">Hydrolase</keyword>
<dbReference type="EMBL" id="NYMT01000013">
    <property type="protein sequence ID" value="PKC45383.1"/>
    <property type="molecule type" value="Genomic_DNA"/>
</dbReference>
<accession>A0A2I0BTI2</accession>
<feature type="compositionally biased region" description="Basic and acidic residues" evidence="1">
    <location>
        <begin position="151"/>
        <end position="166"/>
    </location>
</feature>
<dbReference type="VEuPathDB" id="PlasmoDB:PfNF54_030010900"/>